<organism evidence="8 9">
    <name type="scientific">Patiriisocius marinistellae</name>
    <dbReference type="NCBI Taxonomy" id="2494560"/>
    <lineage>
        <taxon>Bacteria</taxon>
        <taxon>Pseudomonadati</taxon>
        <taxon>Bacteroidota</taxon>
        <taxon>Flavobacteriia</taxon>
        <taxon>Flavobacteriales</taxon>
        <taxon>Flavobacteriaceae</taxon>
        <taxon>Patiriisocius</taxon>
    </lineage>
</organism>
<dbReference type="InterPro" id="IPR005913">
    <property type="entry name" value="dTDP_dehydrorham_reduct"/>
</dbReference>
<dbReference type="EC" id="1.1.1.133" evidence="3 6"/>
<comment type="function">
    <text evidence="6">Catalyzes the reduction of dTDP-6-deoxy-L-lyxo-4-hexulose to yield dTDP-L-rhamnose.</text>
</comment>
<dbReference type="GO" id="GO:0008831">
    <property type="term" value="F:dTDP-4-dehydrorhamnose reductase activity"/>
    <property type="evidence" value="ECO:0007669"/>
    <property type="project" value="UniProtKB-EC"/>
</dbReference>
<comment type="caution">
    <text evidence="8">The sequence shown here is derived from an EMBL/GenBank/DDBJ whole genome shotgun (WGS) entry which is preliminary data.</text>
</comment>
<comment type="catalytic activity">
    <reaction evidence="5">
        <text>dTDP-beta-L-rhamnose + NADP(+) = dTDP-4-dehydro-beta-L-rhamnose + NADPH + H(+)</text>
        <dbReference type="Rhea" id="RHEA:21796"/>
        <dbReference type="ChEBI" id="CHEBI:15378"/>
        <dbReference type="ChEBI" id="CHEBI:57510"/>
        <dbReference type="ChEBI" id="CHEBI:57783"/>
        <dbReference type="ChEBI" id="CHEBI:58349"/>
        <dbReference type="ChEBI" id="CHEBI:62830"/>
        <dbReference type="EC" id="1.1.1.133"/>
    </reaction>
</comment>
<dbReference type="SUPFAM" id="SSF51735">
    <property type="entry name" value="NAD(P)-binding Rossmann-fold domains"/>
    <property type="match status" value="1"/>
</dbReference>
<sequence length="283" mass="32257">MTRILITGANGQLGRCLRDASEIYQDYHFTFATREDIDFTDEASIVSHFRSNDYDYCINCAAYTNVDQAQKEESLAFKINADAVKLLAEICNKKNITLLHVSTDYVFDGQNTKDYTETDFTNPINVYGTSKLSGEHYVQSICKQYFIIRTSWLYSQYGNNFLKTILKHGALGTELKITTEQTGTPTNANDLAETLLKIVKIKNEAYGVYHYSNEGNATWYDFAKKIIELQPQLTKANLASTDHYPTFAQRPKRSVLDCSKIEKVLGVESIKWKESLEKLIELI</sequence>
<evidence type="ECO:0000256" key="6">
    <source>
        <dbReference type="RuleBase" id="RU364082"/>
    </source>
</evidence>
<gene>
    <name evidence="8" type="primary">rmlD</name>
    <name evidence="8" type="ORF">ULMS_03660</name>
</gene>
<evidence type="ECO:0000256" key="2">
    <source>
        <dbReference type="ARBA" id="ARBA00010944"/>
    </source>
</evidence>
<dbReference type="AlphaFoldDB" id="A0A5J4FUM3"/>
<dbReference type="Gene3D" id="3.40.50.720">
    <property type="entry name" value="NAD(P)-binding Rossmann-like Domain"/>
    <property type="match status" value="1"/>
</dbReference>
<comment type="pathway">
    <text evidence="1 6">Carbohydrate biosynthesis; dTDP-L-rhamnose biosynthesis.</text>
</comment>
<feature type="domain" description="RmlD-like substrate binding" evidence="7">
    <location>
        <begin position="3"/>
        <end position="281"/>
    </location>
</feature>
<dbReference type="InterPro" id="IPR029903">
    <property type="entry name" value="RmlD-like-bd"/>
</dbReference>
<keyword evidence="9" id="KW-1185">Reference proteome</keyword>
<proteinExistence type="inferred from homology"/>
<dbReference type="Gene3D" id="3.90.25.10">
    <property type="entry name" value="UDP-galactose 4-epimerase, domain 1"/>
    <property type="match status" value="1"/>
</dbReference>
<evidence type="ECO:0000256" key="4">
    <source>
        <dbReference type="ARBA" id="ARBA00017099"/>
    </source>
</evidence>
<evidence type="ECO:0000259" key="7">
    <source>
        <dbReference type="Pfam" id="PF04321"/>
    </source>
</evidence>
<comment type="similarity">
    <text evidence="2 6">Belongs to the dTDP-4-dehydrorhamnose reductase family.</text>
</comment>
<protein>
    <recommendedName>
        <fullName evidence="4 6">dTDP-4-dehydrorhamnose reductase</fullName>
        <ecNumber evidence="3 6">1.1.1.133</ecNumber>
    </recommendedName>
</protein>
<evidence type="ECO:0000313" key="9">
    <source>
        <dbReference type="Proteomes" id="UP000326994"/>
    </source>
</evidence>
<dbReference type="GO" id="GO:0019305">
    <property type="term" value="P:dTDP-rhamnose biosynthetic process"/>
    <property type="evidence" value="ECO:0007669"/>
    <property type="project" value="UniProtKB-UniPathway"/>
</dbReference>
<evidence type="ECO:0000256" key="3">
    <source>
        <dbReference type="ARBA" id="ARBA00012929"/>
    </source>
</evidence>
<evidence type="ECO:0000256" key="5">
    <source>
        <dbReference type="ARBA" id="ARBA00048200"/>
    </source>
</evidence>
<accession>A0A5J4FUM3</accession>
<dbReference type="Pfam" id="PF04321">
    <property type="entry name" value="RmlD_sub_bind"/>
    <property type="match status" value="1"/>
</dbReference>
<dbReference type="GO" id="GO:0005829">
    <property type="term" value="C:cytosol"/>
    <property type="evidence" value="ECO:0007669"/>
    <property type="project" value="TreeGrafter"/>
</dbReference>
<dbReference type="CDD" id="cd05254">
    <property type="entry name" value="dTDP_HR_like_SDR_e"/>
    <property type="match status" value="1"/>
</dbReference>
<dbReference type="EMBL" id="BKCF01000001">
    <property type="protein sequence ID" value="GEQ84858.1"/>
    <property type="molecule type" value="Genomic_DNA"/>
</dbReference>
<evidence type="ECO:0000256" key="1">
    <source>
        <dbReference type="ARBA" id="ARBA00004781"/>
    </source>
</evidence>
<dbReference type="PANTHER" id="PTHR10491">
    <property type="entry name" value="DTDP-4-DEHYDRORHAMNOSE REDUCTASE"/>
    <property type="match status" value="1"/>
</dbReference>
<dbReference type="RefSeq" id="WP_151892793.1">
    <property type="nucleotide sequence ID" value="NZ_BKCF01000001.1"/>
</dbReference>
<dbReference type="UniPathway" id="UPA00124"/>
<reference evidence="8 9" key="1">
    <citation type="submission" date="2019-08" db="EMBL/GenBank/DDBJ databases">
        <title>Ulvibacter marinistellae sp. nov., isolated from a starfish, Patiria pectinifera.</title>
        <authorList>
            <person name="Kawano K."/>
            <person name="Ushijima N."/>
            <person name="Kihara M."/>
            <person name="Itoh H."/>
        </authorList>
    </citation>
    <scope>NUCLEOTIDE SEQUENCE [LARGE SCALE GENOMIC DNA]</scope>
    <source>
        <strain evidence="8 9">KK4</strain>
    </source>
</reference>
<evidence type="ECO:0000313" key="8">
    <source>
        <dbReference type="EMBL" id="GEQ84858.1"/>
    </source>
</evidence>
<dbReference type="InterPro" id="IPR036291">
    <property type="entry name" value="NAD(P)-bd_dom_sf"/>
</dbReference>
<keyword evidence="6" id="KW-0560">Oxidoreductase</keyword>
<dbReference type="OrthoDB" id="9803892at2"/>
<dbReference type="PANTHER" id="PTHR10491:SF4">
    <property type="entry name" value="METHIONINE ADENOSYLTRANSFERASE 2 SUBUNIT BETA"/>
    <property type="match status" value="1"/>
</dbReference>
<keyword evidence="6" id="KW-0521">NADP</keyword>
<name>A0A5J4FUM3_9FLAO</name>
<dbReference type="NCBIfam" id="TIGR01214">
    <property type="entry name" value="rmlD"/>
    <property type="match status" value="1"/>
</dbReference>
<dbReference type="Proteomes" id="UP000326994">
    <property type="component" value="Unassembled WGS sequence"/>
</dbReference>